<evidence type="ECO:0000313" key="3">
    <source>
        <dbReference type="Proteomes" id="UP000034774"/>
    </source>
</evidence>
<accession>A0A0G0PSC8</accession>
<protein>
    <submittedName>
        <fullName evidence="2">Uncharacterized protein</fullName>
    </submittedName>
</protein>
<dbReference type="STRING" id="1618572.UT17_C0003G0274"/>
<feature type="region of interest" description="Disordered" evidence="1">
    <location>
        <begin position="1"/>
        <end position="27"/>
    </location>
</feature>
<evidence type="ECO:0000313" key="2">
    <source>
        <dbReference type="EMBL" id="KKQ92251.1"/>
    </source>
</evidence>
<reference evidence="2 3" key="1">
    <citation type="journal article" date="2015" name="Nature">
        <title>rRNA introns, odd ribosomes, and small enigmatic genomes across a large radiation of phyla.</title>
        <authorList>
            <person name="Brown C.T."/>
            <person name="Hug L.A."/>
            <person name="Thomas B.C."/>
            <person name="Sharon I."/>
            <person name="Castelle C.J."/>
            <person name="Singh A."/>
            <person name="Wilkins M.J."/>
            <person name="Williams K.H."/>
            <person name="Banfield J.F."/>
        </authorList>
    </citation>
    <scope>NUCLEOTIDE SEQUENCE [LARGE SCALE GENOMIC DNA]</scope>
</reference>
<name>A0A0G0PSC8_9BACT</name>
<organism evidence="2 3">
    <name type="scientific">Candidatus Woesebacteria bacterium GW2011_GWB1_39_10</name>
    <dbReference type="NCBI Taxonomy" id="1618572"/>
    <lineage>
        <taxon>Bacteria</taxon>
        <taxon>Candidatus Woeseibacteriota</taxon>
    </lineage>
</organism>
<dbReference type="AlphaFoldDB" id="A0A0G0PSC8"/>
<sequence length="65" mass="7095">MEEAKKCPKDGGAMEEGETKSKGGYAGKNIWGQGGLNWLGGFKKNEKPVITFRCNSCGYLESYSK</sequence>
<evidence type="ECO:0000256" key="1">
    <source>
        <dbReference type="SAM" id="MobiDB-lite"/>
    </source>
</evidence>
<dbReference type="Proteomes" id="UP000034774">
    <property type="component" value="Unassembled WGS sequence"/>
</dbReference>
<comment type="caution">
    <text evidence="2">The sequence shown here is derived from an EMBL/GenBank/DDBJ whole genome shotgun (WGS) entry which is preliminary data.</text>
</comment>
<gene>
    <name evidence="2" type="ORF">UT17_C0003G0274</name>
</gene>
<proteinExistence type="predicted"/>
<dbReference type="EMBL" id="LBVU01000003">
    <property type="protein sequence ID" value="KKQ92251.1"/>
    <property type="molecule type" value="Genomic_DNA"/>
</dbReference>